<comment type="caution">
    <text evidence="1">The sequence shown here is derived from an EMBL/GenBank/DDBJ whole genome shotgun (WGS) entry which is preliminary data.</text>
</comment>
<accession>A0AAE5AEH8</accession>
<gene>
    <name evidence="1" type="ORF">R4485_22315</name>
</gene>
<dbReference type="RefSeq" id="WP_317722399.1">
    <property type="nucleotide sequence ID" value="NZ_JAWLVK010000023.1"/>
</dbReference>
<organism evidence="1 2">
    <name type="scientific">Mycolicibacterium fortuitum</name>
    <name type="common">Mycobacterium fortuitum</name>
    <dbReference type="NCBI Taxonomy" id="1766"/>
    <lineage>
        <taxon>Bacteria</taxon>
        <taxon>Bacillati</taxon>
        <taxon>Actinomycetota</taxon>
        <taxon>Actinomycetes</taxon>
        <taxon>Mycobacteriales</taxon>
        <taxon>Mycobacteriaceae</taxon>
        <taxon>Mycolicibacterium</taxon>
    </lineage>
</organism>
<sequence length="244" mass="27989">MSDQLKQALCTMCGTLRTCKRARNYQPENYWLNQPVDLDWSRELGDLKCETCGKVTTHALIHPEGHWAADHAERIQRVALGDRKAYPRFREESAAKDLVRIIERYRQSNYPSNPFVFHRWWKSDENKAREAGQKWFPAMCGEPVEVPEEHRINGTDVTELEAPTQVMDPERTEHENFDAETGLWWTASGVCVNCLRVRNDWLLDKRRIEVATLLMKLAATIDSLDAPMVHKLADLADTVAGGAL</sequence>
<dbReference type="Proteomes" id="UP001186041">
    <property type="component" value="Unassembled WGS sequence"/>
</dbReference>
<proteinExistence type="predicted"/>
<evidence type="ECO:0000313" key="1">
    <source>
        <dbReference type="EMBL" id="MDV7292917.1"/>
    </source>
</evidence>
<evidence type="ECO:0000313" key="2">
    <source>
        <dbReference type="Proteomes" id="UP001186041"/>
    </source>
</evidence>
<protein>
    <submittedName>
        <fullName evidence="1">Uncharacterized protein</fullName>
    </submittedName>
</protein>
<dbReference type="AlphaFoldDB" id="A0AAE5AEH8"/>
<reference evidence="1" key="1">
    <citation type="submission" date="2023-10" db="EMBL/GenBank/DDBJ databases">
        <title>Mycolicibacterium fortuitum clinical isolates causing pulmonary infections in humans.</title>
        <authorList>
            <person name="Mejia-Ponce P.M."/>
            <person name="Zenteno-Cuevas R."/>
            <person name="Licona-Cassani C."/>
        </authorList>
    </citation>
    <scope>NUCLEOTIDE SEQUENCE</scope>
    <source>
        <strain evidence="1">M8</strain>
    </source>
</reference>
<dbReference type="EMBL" id="JAWLVV010000022">
    <property type="protein sequence ID" value="MDV7292917.1"/>
    <property type="molecule type" value="Genomic_DNA"/>
</dbReference>
<name>A0AAE5AEH8_MYCFO</name>